<evidence type="ECO:0000313" key="2">
    <source>
        <dbReference type="EMBL" id="QDQ25502.1"/>
    </source>
</evidence>
<feature type="compositionally biased region" description="Polar residues" evidence="1">
    <location>
        <begin position="1"/>
        <end position="11"/>
    </location>
</feature>
<keyword evidence="3" id="KW-1185">Reference proteome</keyword>
<proteinExistence type="predicted"/>
<name>A0A516SBH5_9NEIS</name>
<dbReference type="EMBL" id="CP041730">
    <property type="protein sequence ID" value="QDQ25502.1"/>
    <property type="molecule type" value="Genomic_DNA"/>
</dbReference>
<evidence type="ECO:0000256" key="1">
    <source>
        <dbReference type="SAM" id="MobiDB-lite"/>
    </source>
</evidence>
<dbReference type="Proteomes" id="UP000317550">
    <property type="component" value="Chromosome"/>
</dbReference>
<reference evidence="3" key="1">
    <citation type="submission" date="2019-07" db="EMBL/GenBank/DDBJ databases">
        <title>Chitinimonas sp. nov., isolated from Ny-Alesund, arctica soil.</title>
        <authorList>
            <person name="Xu Q."/>
            <person name="Peng F."/>
        </authorList>
    </citation>
    <scope>NUCLEOTIDE SEQUENCE [LARGE SCALE GENOMIC DNA]</scope>
    <source>
        <strain evidence="3">R3-44</strain>
    </source>
</reference>
<feature type="compositionally biased region" description="Basic and acidic residues" evidence="1">
    <location>
        <begin position="136"/>
        <end position="147"/>
    </location>
</feature>
<accession>A0A516SBH5</accession>
<dbReference type="KEGG" id="cari:FNU76_03550"/>
<feature type="compositionally biased region" description="Basic and acidic residues" evidence="1">
    <location>
        <begin position="155"/>
        <end position="164"/>
    </location>
</feature>
<gene>
    <name evidence="2" type="ORF">FNU76_03550</name>
</gene>
<organism evidence="2 3">
    <name type="scientific">Chitinimonas arctica</name>
    <dbReference type="NCBI Taxonomy" id="2594795"/>
    <lineage>
        <taxon>Bacteria</taxon>
        <taxon>Pseudomonadati</taxon>
        <taxon>Pseudomonadota</taxon>
        <taxon>Betaproteobacteria</taxon>
        <taxon>Neisseriales</taxon>
        <taxon>Chitinibacteraceae</taxon>
        <taxon>Chitinimonas</taxon>
    </lineage>
</organism>
<dbReference type="AlphaFoldDB" id="A0A516SBH5"/>
<sequence length="171" mass="18836">MNNPSESTTRYNAGKTDGIDPKPGDQQVMPAPGEPAPVLGPKYPLGEPAYTRPANDPTQDGAMAAVARQEVDRSTQAVKQDAQQFLAYSQAISMVTSDVIQRYFAIIERNTQRYCQAVNAYLDAFREELTSTGRAFEEGDTATRKAAELPYSQRSRTDGARTDTRLQNQRA</sequence>
<feature type="region of interest" description="Disordered" evidence="1">
    <location>
        <begin position="136"/>
        <end position="171"/>
    </location>
</feature>
<feature type="region of interest" description="Disordered" evidence="1">
    <location>
        <begin position="1"/>
        <end position="56"/>
    </location>
</feature>
<evidence type="ECO:0000313" key="3">
    <source>
        <dbReference type="Proteomes" id="UP000317550"/>
    </source>
</evidence>
<protein>
    <submittedName>
        <fullName evidence="2">Uncharacterized protein</fullName>
    </submittedName>
</protein>
<dbReference type="RefSeq" id="WP_143856427.1">
    <property type="nucleotide sequence ID" value="NZ_CP041730.1"/>
</dbReference>